<gene>
    <name evidence="6" type="ORF">LCGC14_2588620</name>
</gene>
<dbReference type="InterPro" id="IPR014001">
    <property type="entry name" value="Helicase_ATP-bd"/>
</dbReference>
<name>A0A0F9B069_9ZZZZ</name>
<keyword evidence="3" id="KW-0347">Helicase</keyword>
<dbReference type="EMBL" id="LAZR01043396">
    <property type="protein sequence ID" value="KKL07177.1"/>
    <property type="molecule type" value="Genomic_DNA"/>
</dbReference>
<protein>
    <recommendedName>
        <fullName evidence="5">Helicase ATP-binding domain-containing protein</fullName>
    </recommendedName>
</protein>
<proteinExistence type="predicted"/>
<organism evidence="6">
    <name type="scientific">marine sediment metagenome</name>
    <dbReference type="NCBI Taxonomy" id="412755"/>
    <lineage>
        <taxon>unclassified sequences</taxon>
        <taxon>metagenomes</taxon>
        <taxon>ecological metagenomes</taxon>
    </lineage>
</organism>
<dbReference type="GO" id="GO:0004386">
    <property type="term" value="F:helicase activity"/>
    <property type="evidence" value="ECO:0007669"/>
    <property type="project" value="UniProtKB-KW"/>
</dbReference>
<dbReference type="GO" id="GO:0005524">
    <property type="term" value="F:ATP binding"/>
    <property type="evidence" value="ECO:0007669"/>
    <property type="project" value="UniProtKB-KW"/>
</dbReference>
<evidence type="ECO:0000256" key="2">
    <source>
        <dbReference type="ARBA" id="ARBA00022801"/>
    </source>
</evidence>
<dbReference type="InterPro" id="IPR011545">
    <property type="entry name" value="DEAD/DEAH_box_helicase_dom"/>
</dbReference>
<dbReference type="PROSITE" id="PS51192">
    <property type="entry name" value="HELICASE_ATP_BIND_1"/>
    <property type="match status" value="1"/>
</dbReference>
<keyword evidence="1" id="KW-0547">Nucleotide-binding</keyword>
<keyword evidence="2" id="KW-0378">Hydrolase</keyword>
<feature type="domain" description="Helicase ATP-binding" evidence="5">
    <location>
        <begin position="16"/>
        <end position="184"/>
    </location>
</feature>
<comment type="caution">
    <text evidence="6">The sequence shown here is derived from an EMBL/GenBank/DDBJ whole genome shotgun (WGS) entry which is preliminary data.</text>
</comment>
<evidence type="ECO:0000256" key="4">
    <source>
        <dbReference type="ARBA" id="ARBA00022840"/>
    </source>
</evidence>
<dbReference type="GO" id="GO:0003676">
    <property type="term" value="F:nucleic acid binding"/>
    <property type="evidence" value="ECO:0007669"/>
    <property type="project" value="InterPro"/>
</dbReference>
<dbReference type="PANTHER" id="PTHR14025">
    <property type="entry name" value="FANCONI ANEMIA GROUP M FANCM FAMILY MEMBER"/>
    <property type="match status" value="1"/>
</dbReference>
<sequence length="228" mass="26659">MEFLTGISPREYQEKIFDTCKEKNCLVVLPTGLGKTLIALMLSIERLRNFPREKILFLAPTKPLVEQHLNYFKKHLPELFADMQLFTGQINPEKRKKIWQTAEIIFSTPQCIANDLKNSLYDLKDVCLLIEDEAHKCLKNYDYNYVAKEYLKQGINQRLVGLTASPGSEESKIKEIWEMLYGFNISEIRGFRIENNKVNYIYAPTRTEAFTIPFIKLSLRMTIFFTIL</sequence>
<accession>A0A0F9B069</accession>
<dbReference type="AlphaFoldDB" id="A0A0F9B069"/>
<dbReference type="PANTHER" id="PTHR14025:SF20">
    <property type="entry name" value="FANCONI ANEMIA GROUP M PROTEIN"/>
    <property type="match status" value="1"/>
</dbReference>
<evidence type="ECO:0000313" key="6">
    <source>
        <dbReference type="EMBL" id="KKL07177.1"/>
    </source>
</evidence>
<dbReference type="Pfam" id="PF00270">
    <property type="entry name" value="DEAD"/>
    <property type="match status" value="1"/>
</dbReference>
<dbReference type="InterPro" id="IPR027417">
    <property type="entry name" value="P-loop_NTPase"/>
</dbReference>
<evidence type="ECO:0000259" key="5">
    <source>
        <dbReference type="PROSITE" id="PS51192"/>
    </source>
</evidence>
<evidence type="ECO:0000256" key="1">
    <source>
        <dbReference type="ARBA" id="ARBA00022741"/>
    </source>
</evidence>
<keyword evidence="4" id="KW-0067">ATP-binding</keyword>
<dbReference type="SUPFAM" id="SSF52540">
    <property type="entry name" value="P-loop containing nucleoside triphosphate hydrolases"/>
    <property type="match status" value="1"/>
</dbReference>
<dbReference type="Gene3D" id="3.40.50.300">
    <property type="entry name" value="P-loop containing nucleotide triphosphate hydrolases"/>
    <property type="match status" value="1"/>
</dbReference>
<evidence type="ECO:0000256" key="3">
    <source>
        <dbReference type="ARBA" id="ARBA00022806"/>
    </source>
</evidence>
<dbReference type="SMART" id="SM00487">
    <property type="entry name" value="DEXDc"/>
    <property type="match status" value="1"/>
</dbReference>
<dbReference type="GO" id="GO:0016787">
    <property type="term" value="F:hydrolase activity"/>
    <property type="evidence" value="ECO:0007669"/>
    <property type="project" value="UniProtKB-KW"/>
</dbReference>
<reference evidence="6" key="1">
    <citation type="journal article" date="2015" name="Nature">
        <title>Complex archaea that bridge the gap between prokaryotes and eukaryotes.</title>
        <authorList>
            <person name="Spang A."/>
            <person name="Saw J.H."/>
            <person name="Jorgensen S.L."/>
            <person name="Zaremba-Niedzwiedzka K."/>
            <person name="Martijn J."/>
            <person name="Lind A.E."/>
            <person name="van Eijk R."/>
            <person name="Schleper C."/>
            <person name="Guy L."/>
            <person name="Ettema T.J."/>
        </authorList>
    </citation>
    <scope>NUCLEOTIDE SEQUENCE</scope>
</reference>